<reference evidence="8" key="1">
    <citation type="journal article" date="2022" name="Proc. Natl. Acad. Sci. U.S.A.">
        <title>Life cycle and functional genomics of the unicellular red alga Galdieria for elucidating algal and plant evolution and industrial use.</title>
        <authorList>
            <person name="Hirooka S."/>
            <person name="Itabashi T."/>
            <person name="Ichinose T.M."/>
            <person name="Onuma R."/>
            <person name="Fujiwara T."/>
            <person name="Yamashita S."/>
            <person name="Jong L.W."/>
            <person name="Tomita R."/>
            <person name="Iwane A.H."/>
            <person name="Miyagishima S.Y."/>
        </authorList>
    </citation>
    <scope>NUCLEOTIDE SEQUENCE</scope>
    <source>
        <strain evidence="8">NBRC 102759</strain>
    </source>
</reference>
<dbReference type="PANTHER" id="PTHR10165">
    <property type="entry name" value="LIPID PHOSPHATE PHOSPHATASE"/>
    <property type="match status" value="1"/>
</dbReference>
<evidence type="ECO:0000256" key="1">
    <source>
        <dbReference type="ARBA" id="ARBA00004141"/>
    </source>
</evidence>
<dbReference type="Gene3D" id="1.20.144.10">
    <property type="entry name" value="Phosphatidic acid phosphatase type 2/haloperoxidase"/>
    <property type="match status" value="1"/>
</dbReference>
<dbReference type="Pfam" id="PF01569">
    <property type="entry name" value="PAP2"/>
    <property type="match status" value="1"/>
</dbReference>
<evidence type="ECO:0000256" key="5">
    <source>
        <dbReference type="ARBA" id="ARBA00023136"/>
    </source>
</evidence>
<dbReference type="AlphaFoldDB" id="A0A9C7UUP2"/>
<keyword evidence="3 6" id="KW-0812">Transmembrane</keyword>
<dbReference type="SMART" id="SM00014">
    <property type="entry name" value="acidPPc"/>
    <property type="match status" value="1"/>
</dbReference>
<reference evidence="8" key="2">
    <citation type="submission" date="2022-01" db="EMBL/GenBank/DDBJ databases">
        <authorList>
            <person name="Hirooka S."/>
            <person name="Miyagishima S.Y."/>
        </authorList>
    </citation>
    <scope>NUCLEOTIDE SEQUENCE</scope>
    <source>
        <strain evidence="8">NBRC 102759</strain>
    </source>
</reference>
<evidence type="ECO:0000259" key="7">
    <source>
        <dbReference type="SMART" id="SM00014"/>
    </source>
</evidence>
<dbReference type="Proteomes" id="UP001061958">
    <property type="component" value="Unassembled WGS sequence"/>
</dbReference>
<dbReference type="EMBL" id="BQMJ01000078">
    <property type="protein sequence ID" value="GJQ15971.1"/>
    <property type="molecule type" value="Genomic_DNA"/>
</dbReference>
<dbReference type="GO" id="GO:0046839">
    <property type="term" value="P:phospholipid dephosphorylation"/>
    <property type="evidence" value="ECO:0007669"/>
    <property type="project" value="TreeGrafter"/>
</dbReference>
<comment type="similarity">
    <text evidence="2">Belongs to the PA-phosphatase related phosphoesterase family.</text>
</comment>
<keyword evidence="9" id="KW-1185">Reference proteome</keyword>
<accession>A0A9C7UUP2</accession>
<gene>
    <name evidence="8" type="ORF">GpartN1_g7762.t1</name>
</gene>
<protein>
    <recommendedName>
        <fullName evidence="7">Phosphatidic acid phosphatase type 2/haloperoxidase domain-containing protein</fullName>
    </recommendedName>
</protein>
<evidence type="ECO:0000256" key="4">
    <source>
        <dbReference type="ARBA" id="ARBA00022989"/>
    </source>
</evidence>
<comment type="subcellular location">
    <subcellularLocation>
        <location evidence="1">Membrane</location>
        <topology evidence="1">Multi-pass membrane protein</topology>
    </subcellularLocation>
</comment>
<feature type="domain" description="Phosphatidic acid phosphatase type 2/haloperoxidase" evidence="7">
    <location>
        <begin position="113"/>
        <end position="249"/>
    </location>
</feature>
<dbReference type="GO" id="GO:0008195">
    <property type="term" value="F:phosphatidate phosphatase activity"/>
    <property type="evidence" value="ECO:0007669"/>
    <property type="project" value="TreeGrafter"/>
</dbReference>
<dbReference type="OrthoDB" id="8907274at2759"/>
<evidence type="ECO:0000256" key="3">
    <source>
        <dbReference type="ARBA" id="ARBA00022692"/>
    </source>
</evidence>
<evidence type="ECO:0000256" key="2">
    <source>
        <dbReference type="ARBA" id="ARBA00008816"/>
    </source>
</evidence>
<comment type="caution">
    <text evidence="8">The sequence shown here is derived from an EMBL/GenBank/DDBJ whole genome shotgun (WGS) entry which is preliminary data.</text>
</comment>
<feature type="transmembrane region" description="Helical" evidence="6">
    <location>
        <begin position="178"/>
        <end position="197"/>
    </location>
</feature>
<dbReference type="InterPro" id="IPR000326">
    <property type="entry name" value="PAP2/HPO"/>
</dbReference>
<keyword evidence="4 6" id="KW-1133">Transmembrane helix</keyword>
<name>A0A9C7UUP2_9RHOD</name>
<evidence type="ECO:0000313" key="8">
    <source>
        <dbReference type="EMBL" id="GJQ15971.1"/>
    </source>
</evidence>
<dbReference type="GO" id="GO:0016020">
    <property type="term" value="C:membrane"/>
    <property type="evidence" value="ECO:0007669"/>
    <property type="project" value="UniProtKB-SubCell"/>
</dbReference>
<feature type="transmembrane region" description="Helical" evidence="6">
    <location>
        <begin position="234"/>
        <end position="255"/>
    </location>
</feature>
<keyword evidence="5 6" id="KW-0472">Membrane</keyword>
<dbReference type="InterPro" id="IPR036938">
    <property type="entry name" value="PAP2/HPO_sf"/>
</dbReference>
<dbReference type="SUPFAM" id="SSF48317">
    <property type="entry name" value="Acid phosphatase/Vanadium-dependent haloperoxidase"/>
    <property type="match status" value="1"/>
</dbReference>
<dbReference type="InterPro" id="IPR043216">
    <property type="entry name" value="PAP-like"/>
</dbReference>
<organism evidence="8 9">
    <name type="scientific">Galdieria partita</name>
    <dbReference type="NCBI Taxonomy" id="83374"/>
    <lineage>
        <taxon>Eukaryota</taxon>
        <taxon>Rhodophyta</taxon>
        <taxon>Bangiophyceae</taxon>
        <taxon>Galdieriales</taxon>
        <taxon>Galdieriaceae</taxon>
        <taxon>Galdieria</taxon>
    </lineage>
</organism>
<feature type="transmembrane region" description="Helical" evidence="6">
    <location>
        <begin position="72"/>
        <end position="95"/>
    </location>
</feature>
<feature type="transmembrane region" description="Helical" evidence="6">
    <location>
        <begin position="107"/>
        <end position="128"/>
    </location>
</feature>
<evidence type="ECO:0000313" key="9">
    <source>
        <dbReference type="Proteomes" id="UP001061958"/>
    </source>
</evidence>
<evidence type="ECO:0000256" key="6">
    <source>
        <dbReference type="SAM" id="Phobius"/>
    </source>
</evidence>
<feature type="transmembrane region" description="Helical" evidence="6">
    <location>
        <begin position="204"/>
        <end position="222"/>
    </location>
</feature>
<dbReference type="PANTHER" id="PTHR10165:SF35">
    <property type="entry name" value="RE23632P"/>
    <property type="match status" value="1"/>
</dbReference>
<proteinExistence type="inferred from homology"/>
<feature type="transmembrane region" description="Helical" evidence="6">
    <location>
        <begin position="27"/>
        <end position="46"/>
    </location>
</feature>
<dbReference type="GO" id="GO:0006644">
    <property type="term" value="P:phospholipid metabolic process"/>
    <property type="evidence" value="ECO:0007669"/>
    <property type="project" value="InterPro"/>
</dbReference>
<sequence length="280" mass="31604">MLSSSSLGICSSRPFTSKQTLAYLKEAYILDWFTLGVLGVVLPLLLKTSFHPFRRQVALDDPQFSHPFLKDIVSTQVCTLSSLLIPCLVGFLVEWRLVRRTKHWIPAIFNLHIFVLGLLEATLCTVTITELLKLVAGRPRPYFLSVCEPIDGSTLNCRGDTAQIEEARKSFPSGHTSLAFASAIYLTLYLFKVLWMSEVFYRTWHLWLLLVPLLLACLVGVSRTVDYHHHFSDIVAGALLGTVISIMTFIGRFGCSEWNHKRESNYDDNNGYSITGDQQV</sequence>